<dbReference type="Proteomes" id="UP000077266">
    <property type="component" value="Unassembled WGS sequence"/>
</dbReference>
<keyword evidence="8 11" id="KW-1133">Transmembrane helix</keyword>
<dbReference type="InterPro" id="IPR050173">
    <property type="entry name" value="ABC_transporter_C-like"/>
</dbReference>
<evidence type="ECO:0000256" key="7">
    <source>
        <dbReference type="ARBA" id="ARBA00022840"/>
    </source>
</evidence>
<dbReference type="CDD" id="cd03250">
    <property type="entry name" value="ABCC_MRP_domain1"/>
    <property type="match status" value="1"/>
</dbReference>
<protein>
    <submittedName>
        <fullName evidence="14">p-loop containing nucleoside triphosphate hydrolase protein</fullName>
    </submittedName>
</protein>
<name>A0A165EFG5_EXIGL</name>
<feature type="transmembrane region" description="Helical" evidence="11">
    <location>
        <begin position="254"/>
        <end position="276"/>
    </location>
</feature>
<feature type="transmembrane region" description="Helical" evidence="11">
    <location>
        <begin position="357"/>
        <end position="378"/>
    </location>
</feature>
<feature type="transmembrane region" description="Helical" evidence="11">
    <location>
        <begin position="218"/>
        <end position="242"/>
    </location>
</feature>
<dbReference type="STRING" id="1314781.A0A165EFG5"/>
<dbReference type="InterPro" id="IPR017871">
    <property type="entry name" value="ABC_transporter-like_CS"/>
</dbReference>
<dbReference type="GO" id="GO:0140359">
    <property type="term" value="F:ABC-type transporter activity"/>
    <property type="evidence" value="ECO:0007669"/>
    <property type="project" value="InterPro"/>
</dbReference>
<dbReference type="EMBL" id="KV426143">
    <property type="protein sequence ID" value="KZV86815.1"/>
    <property type="molecule type" value="Genomic_DNA"/>
</dbReference>
<dbReference type="InterPro" id="IPR003439">
    <property type="entry name" value="ABC_transporter-like_ATP-bd"/>
</dbReference>
<feature type="domain" description="ABC transmembrane type-1" evidence="13">
    <location>
        <begin position="836"/>
        <end position="1112"/>
    </location>
</feature>
<accession>A0A165EFG5</accession>
<keyword evidence="6" id="KW-0547">Nucleotide-binding</keyword>
<organism evidence="14 15">
    <name type="scientific">Exidia glandulosa HHB12029</name>
    <dbReference type="NCBI Taxonomy" id="1314781"/>
    <lineage>
        <taxon>Eukaryota</taxon>
        <taxon>Fungi</taxon>
        <taxon>Dikarya</taxon>
        <taxon>Basidiomycota</taxon>
        <taxon>Agaricomycotina</taxon>
        <taxon>Agaricomycetes</taxon>
        <taxon>Auriculariales</taxon>
        <taxon>Exidiaceae</taxon>
        <taxon>Exidia</taxon>
    </lineage>
</organism>
<dbReference type="PROSITE" id="PS00211">
    <property type="entry name" value="ABC_TRANSPORTER_1"/>
    <property type="match status" value="1"/>
</dbReference>
<evidence type="ECO:0000259" key="12">
    <source>
        <dbReference type="PROSITE" id="PS50893"/>
    </source>
</evidence>
<proteinExistence type="predicted"/>
<feature type="transmembrane region" description="Helical" evidence="11">
    <location>
        <begin position="37"/>
        <end position="58"/>
    </location>
</feature>
<dbReference type="InterPro" id="IPR003593">
    <property type="entry name" value="AAA+_ATPase"/>
</dbReference>
<dbReference type="PROSITE" id="PS50893">
    <property type="entry name" value="ABC_TRANSPORTER_2"/>
    <property type="match status" value="2"/>
</dbReference>
<keyword evidence="4 11" id="KW-0812">Transmembrane</keyword>
<evidence type="ECO:0000256" key="1">
    <source>
        <dbReference type="ARBA" id="ARBA00004651"/>
    </source>
</evidence>
<evidence type="ECO:0000256" key="5">
    <source>
        <dbReference type="ARBA" id="ARBA00022737"/>
    </source>
</evidence>
<dbReference type="OrthoDB" id="6500128at2759"/>
<feature type="transmembrane region" description="Helical" evidence="11">
    <location>
        <begin position="868"/>
        <end position="892"/>
    </location>
</feature>
<gene>
    <name evidence="14" type="ORF">EXIGLDRAFT_652769</name>
</gene>
<keyword evidence="3" id="KW-1003">Cell membrane</keyword>
<dbReference type="InterPro" id="IPR027417">
    <property type="entry name" value="P-loop_NTPase"/>
</dbReference>
<dbReference type="PANTHER" id="PTHR24223:SF399">
    <property type="entry name" value="ABC TRANSPORTER ATNG"/>
    <property type="match status" value="1"/>
</dbReference>
<dbReference type="GO" id="GO:0016887">
    <property type="term" value="F:ATP hydrolysis activity"/>
    <property type="evidence" value="ECO:0007669"/>
    <property type="project" value="InterPro"/>
</dbReference>
<keyword evidence="14" id="KW-0378">Hydrolase</keyword>
<keyword evidence="2" id="KW-0813">Transport</keyword>
<dbReference type="CDD" id="cd03244">
    <property type="entry name" value="ABCC_MRP_domain2"/>
    <property type="match status" value="1"/>
</dbReference>
<keyword evidence="9 11" id="KW-0472">Membrane</keyword>
<comment type="subcellular location">
    <subcellularLocation>
        <location evidence="1">Cell membrane</location>
        <topology evidence="1">Multi-pass membrane protein</topology>
    </subcellularLocation>
</comment>
<dbReference type="CDD" id="cd18580">
    <property type="entry name" value="ABC_6TM_ABCC_D2"/>
    <property type="match status" value="1"/>
</dbReference>
<dbReference type="SUPFAM" id="SSF90123">
    <property type="entry name" value="ABC transporter transmembrane region"/>
    <property type="match status" value="2"/>
</dbReference>
<dbReference type="PANTHER" id="PTHR24223">
    <property type="entry name" value="ATP-BINDING CASSETTE SUB-FAMILY C"/>
    <property type="match status" value="1"/>
</dbReference>
<dbReference type="FunFam" id="3.40.50.300:FF:002145">
    <property type="entry name" value="ABC transporter (MsbA subfamily)"/>
    <property type="match status" value="1"/>
</dbReference>
<feature type="domain" description="ABC transporter" evidence="12">
    <location>
        <begin position="1151"/>
        <end position="1391"/>
    </location>
</feature>
<dbReference type="Gene3D" id="3.40.50.300">
    <property type="entry name" value="P-loop containing nucleotide triphosphate hydrolases"/>
    <property type="match status" value="2"/>
</dbReference>
<dbReference type="InterPro" id="IPR044726">
    <property type="entry name" value="ABCC_6TM_D2"/>
</dbReference>
<dbReference type="PROSITE" id="PS50929">
    <property type="entry name" value="ABC_TM1F"/>
    <property type="match status" value="2"/>
</dbReference>
<dbReference type="InterPro" id="IPR036640">
    <property type="entry name" value="ABC1_TM_sf"/>
</dbReference>
<reference evidence="14 15" key="1">
    <citation type="journal article" date="2016" name="Mol. Biol. Evol.">
        <title>Comparative Genomics of Early-Diverging Mushroom-Forming Fungi Provides Insights into the Origins of Lignocellulose Decay Capabilities.</title>
        <authorList>
            <person name="Nagy L.G."/>
            <person name="Riley R."/>
            <person name="Tritt A."/>
            <person name="Adam C."/>
            <person name="Daum C."/>
            <person name="Floudas D."/>
            <person name="Sun H."/>
            <person name="Yadav J.S."/>
            <person name="Pangilinan J."/>
            <person name="Larsson K.H."/>
            <person name="Matsuura K."/>
            <person name="Barry K."/>
            <person name="Labutti K."/>
            <person name="Kuo R."/>
            <person name="Ohm R.A."/>
            <person name="Bhattacharya S.S."/>
            <person name="Shirouzu T."/>
            <person name="Yoshinaga Y."/>
            <person name="Martin F.M."/>
            <person name="Grigoriev I.V."/>
            <person name="Hibbett D.S."/>
        </authorList>
    </citation>
    <scope>NUCLEOTIDE SEQUENCE [LARGE SCALE GENOMIC DNA]</scope>
    <source>
        <strain evidence="14 15">HHB12029</strain>
    </source>
</reference>
<dbReference type="CDD" id="cd18579">
    <property type="entry name" value="ABC_6TM_ABCC_D1"/>
    <property type="match status" value="1"/>
</dbReference>
<evidence type="ECO:0000256" key="9">
    <source>
        <dbReference type="ARBA" id="ARBA00023136"/>
    </source>
</evidence>
<evidence type="ECO:0000313" key="15">
    <source>
        <dbReference type="Proteomes" id="UP000077266"/>
    </source>
</evidence>
<feature type="domain" description="ABC transporter" evidence="12">
    <location>
        <begin position="535"/>
        <end position="761"/>
    </location>
</feature>
<feature type="transmembrane region" description="Helical" evidence="11">
    <location>
        <begin position="70"/>
        <end position="91"/>
    </location>
</feature>
<dbReference type="Gene3D" id="1.20.1560.10">
    <property type="entry name" value="ABC transporter type 1, transmembrane domain"/>
    <property type="match status" value="2"/>
</dbReference>
<dbReference type="GO" id="GO:0005886">
    <property type="term" value="C:plasma membrane"/>
    <property type="evidence" value="ECO:0007669"/>
    <property type="project" value="UniProtKB-SubCell"/>
</dbReference>
<keyword evidence="7" id="KW-0067">ATP-binding</keyword>
<dbReference type="Pfam" id="PF00664">
    <property type="entry name" value="ABC_membrane"/>
    <property type="match status" value="2"/>
</dbReference>
<dbReference type="InterPro" id="IPR044746">
    <property type="entry name" value="ABCC_6TM_D1"/>
</dbReference>
<dbReference type="FunFam" id="1.20.1560.10:FF:000013">
    <property type="entry name" value="ABC transporter C family member 2"/>
    <property type="match status" value="1"/>
</dbReference>
<evidence type="ECO:0000313" key="14">
    <source>
        <dbReference type="EMBL" id="KZV86815.1"/>
    </source>
</evidence>
<evidence type="ECO:0000256" key="2">
    <source>
        <dbReference type="ARBA" id="ARBA00022448"/>
    </source>
</evidence>
<feature type="transmembrane region" description="Helical" evidence="11">
    <location>
        <begin position="1054"/>
        <end position="1077"/>
    </location>
</feature>
<keyword evidence="15" id="KW-1185">Reference proteome</keyword>
<evidence type="ECO:0000259" key="13">
    <source>
        <dbReference type="PROSITE" id="PS50929"/>
    </source>
</evidence>
<feature type="transmembrane region" description="Helical" evidence="11">
    <location>
        <begin position="331"/>
        <end position="351"/>
    </location>
</feature>
<dbReference type="SUPFAM" id="SSF52540">
    <property type="entry name" value="P-loop containing nucleoside triphosphate hydrolases"/>
    <property type="match status" value="2"/>
</dbReference>
<evidence type="ECO:0000256" key="4">
    <source>
        <dbReference type="ARBA" id="ARBA00022692"/>
    </source>
</evidence>
<dbReference type="SMART" id="SM00382">
    <property type="entry name" value="AAA"/>
    <property type="match status" value="2"/>
</dbReference>
<evidence type="ECO:0000256" key="6">
    <source>
        <dbReference type="ARBA" id="ARBA00022741"/>
    </source>
</evidence>
<feature type="domain" description="ABC transmembrane type-1" evidence="13">
    <location>
        <begin position="218"/>
        <end position="499"/>
    </location>
</feature>
<dbReference type="InterPro" id="IPR011527">
    <property type="entry name" value="ABC1_TM_dom"/>
</dbReference>
<evidence type="ECO:0000256" key="8">
    <source>
        <dbReference type="ARBA" id="ARBA00022989"/>
    </source>
</evidence>
<dbReference type="GO" id="GO:0005524">
    <property type="term" value="F:ATP binding"/>
    <property type="evidence" value="ECO:0007669"/>
    <property type="project" value="UniProtKB-KW"/>
</dbReference>
<evidence type="ECO:0000256" key="11">
    <source>
        <dbReference type="SAM" id="Phobius"/>
    </source>
</evidence>
<keyword evidence="10" id="KW-0325">Glycoprotein</keyword>
<evidence type="ECO:0000256" key="10">
    <source>
        <dbReference type="ARBA" id="ARBA00023180"/>
    </source>
</evidence>
<feature type="transmembrane region" description="Helical" evidence="11">
    <location>
        <begin position="437"/>
        <end position="462"/>
    </location>
</feature>
<feature type="transmembrane region" description="Helical" evidence="11">
    <location>
        <begin position="956"/>
        <end position="980"/>
    </location>
</feature>
<keyword evidence="5" id="KW-0677">Repeat</keyword>
<sequence length="1398" mass="151771">MALKLIVVAFGVAVTAAVLGISQRAFAHANLPGLQNWATAAYVLQLVFVATLGPASWLRHTRSIAPSTAITLTLFVSILFGVAHVRTLFLASVSTKLAAVSVLVLAWQCTQLALELLPKRRFLHAEHLPKALEPTSSLLSRVTFTFLFPLLLRGRKRPLTLDDLCAFGLPPEMTADTAGRALSDQLGHNKSRRTPRVLVRASLRPFVRAFLAPVLPKLALVAATFAQPFVVEAMLTFISSYASEGAVPTHASRGWALVGAYALVYLTMAVSTALYFDKIYAAAMQYRAALITVIFEKSLRLSASIAQTEGSGAAVVYMSVDVERVVEGTTYIHEAWAALLSIVAAAAIMWYQASLAMLSTLAVIVLFLIVTTWVASIVEKAQMSWMEATNARVKFITSAIRNIIPIKLSAIEAQFPERTAALRDSEIDKLKSFYRRLVSVAVLSTATVNVAGVAALGTYVAIGANGPLDPAKLFTILTVVNLLTLPISTIGHVFPQLLASFASFKRIAAFLDAEEKSDHDDANCATTEAEGSHDITFANAAFSPEFNGRPVLEDLSTTIQAGKLTMLVGPVGSGKSVLLRSLLRETHLVRGTCTFPTTGSASYVAQDAFIFPASIRANIVLNKPFEPAWYKSVLTACQLDADLLSMPIGDMTRLGDKGDTLSGGQKQRIALARAVYARSPVTLLDDCFSALDAHTATAVFDALLGAHGLLRGRTIILATHILPHLTVADDIVILDAGQIVAQGTFDELRASAIDVDAYIAHEKKPTSPKQATRYLDNPVEEEEDLAEPIPTVELHRPDSVESSTDEDGDENGASLKLGSWAPYKFYFKACEWNNLVLTLVTLLTVGALEIGLQIYLKQWSQSRAHSHVAWLVGYATFAVGGAVAAGLAFSAYTQTATPHASRAIHERMTAAVLAAPVSYFHRVSPNRLVNRYTGDMNAIDFTFSVSLLDFAFSSTFVLGSLVLICLAVPWLALAMPALLYTYYTIQRFYLATSQQFQRLEMSSKSPMFGTFDTALTGLVTIRAFGAQDLFLRQGASQLDRSQVPMYYRYAGIRFLRTTLSFCTLFLAVAVALLAVGLRKSTSAGFLGVTLSQLVGFSQGLQNLILAWTRVENGVVSVERVREVVNAPAEPKRSMTFDVPGTLANWPRRGKIEFRNVTLRYKEDLEPALKNLSFVIEGGEKMGICGRTGSGKSSTVLTLLAGVDPMLVDGQILIDGVDITTISTDILRSSISLVSQSPSLFHLTIRENLTVGFTYGSTPNDEVIWSVLERVGMRDAVAKLDGKLDAKLSTDGLEFSRGERQLLCIARVLLERRKIVILDEASSSMDMKTEARLRTVLQTHLQDCTCIAVAHRISTIVDFDIVSVLENGRLVEHGPPRQLLQKRLSSFARLAKSQGITSA</sequence>
<dbReference type="Pfam" id="PF00005">
    <property type="entry name" value="ABC_tran"/>
    <property type="match status" value="2"/>
</dbReference>
<dbReference type="InParanoid" id="A0A165EFG5"/>
<feature type="transmembrane region" description="Helical" evidence="11">
    <location>
        <begin position="474"/>
        <end position="498"/>
    </location>
</feature>
<feature type="transmembrane region" description="Helical" evidence="11">
    <location>
        <begin position="835"/>
        <end position="856"/>
    </location>
</feature>
<evidence type="ECO:0000256" key="3">
    <source>
        <dbReference type="ARBA" id="ARBA00022475"/>
    </source>
</evidence>